<dbReference type="EMBL" id="JAHCVJ010000001">
    <property type="protein sequence ID" value="MBT0662921.1"/>
    <property type="molecule type" value="Genomic_DNA"/>
</dbReference>
<dbReference type="InterPro" id="IPR001789">
    <property type="entry name" value="Sig_transdc_resp-reg_receiver"/>
</dbReference>
<dbReference type="InterPro" id="IPR052893">
    <property type="entry name" value="TCS_response_regulator"/>
</dbReference>
<dbReference type="AlphaFoldDB" id="A0AAW4L6P2"/>
<evidence type="ECO:0000259" key="2">
    <source>
        <dbReference type="PROSITE" id="PS50110"/>
    </source>
</evidence>
<dbReference type="SUPFAM" id="SSF52172">
    <property type="entry name" value="CheY-like"/>
    <property type="match status" value="1"/>
</dbReference>
<keyword evidence="4" id="KW-1185">Reference proteome</keyword>
<comment type="caution">
    <text evidence="3">The sequence shown here is derived from an EMBL/GenBank/DDBJ whole genome shotgun (WGS) entry which is preliminary data.</text>
</comment>
<dbReference type="PANTHER" id="PTHR44520:SF1">
    <property type="entry name" value="TWO-COMPONENT SYSTEM REGULATORY PROTEIN"/>
    <property type="match status" value="1"/>
</dbReference>
<sequence length="134" mass="15284">MNLWPVLLVEDQPDDQFLTLRTLKKLKINNVDVANEGEEALRYLRDRVVPGTTQSSLLPELIILDLRMPKVDGFQFLELVNADDRIKEIPVIVLSSSPQESDKARCRELGVKAYLKKPLEIDAFDRALKKVQLA</sequence>
<dbReference type="Pfam" id="PF00072">
    <property type="entry name" value="Response_reg"/>
    <property type="match status" value="1"/>
</dbReference>
<reference evidence="3 4" key="1">
    <citation type="submission" date="2021-05" db="EMBL/GenBank/DDBJ databases">
        <title>The draft genome of Geobacter pelophilus DSM 12255.</title>
        <authorList>
            <person name="Xu Z."/>
            <person name="Masuda Y."/>
            <person name="Itoh H."/>
            <person name="Senoo K."/>
        </authorList>
    </citation>
    <scope>NUCLEOTIDE SEQUENCE [LARGE SCALE GENOMIC DNA]</scope>
    <source>
        <strain evidence="3 4">DSM 12255</strain>
    </source>
</reference>
<dbReference type="InterPro" id="IPR011006">
    <property type="entry name" value="CheY-like_superfamily"/>
</dbReference>
<dbReference type="RefSeq" id="WP_214169708.1">
    <property type="nucleotide sequence ID" value="NZ_JAHCVJ010000001.1"/>
</dbReference>
<dbReference type="PANTHER" id="PTHR44520">
    <property type="entry name" value="RESPONSE REGULATOR RCP1-RELATED"/>
    <property type="match status" value="1"/>
</dbReference>
<accession>A0AAW4L6P2</accession>
<dbReference type="PROSITE" id="PS50110">
    <property type="entry name" value="RESPONSE_REGULATORY"/>
    <property type="match status" value="1"/>
</dbReference>
<dbReference type="Proteomes" id="UP000811899">
    <property type="component" value="Unassembled WGS sequence"/>
</dbReference>
<evidence type="ECO:0000313" key="4">
    <source>
        <dbReference type="Proteomes" id="UP000811899"/>
    </source>
</evidence>
<dbReference type="CDD" id="cd17557">
    <property type="entry name" value="REC_Rcp-like"/>
    <property type="match status" value="1"/>
</dbReference>
<name>A0AAW4L6P2_9BACT</name>
<dbReference type="SMART" id="SM00448">
    <property type="entry name" value="REC"/>
    <property type="match status" value="1"/>
</dbReference>
<proteinExistence type="predicted"/>
<organism evidence="3 4">
    <name type="scientific">Geoanaerobacter pelophilus</name>
    <dbReference type="NCBI Taxonomy" id="60036"/>
    <lineage>
        <taxon>Bacteria</taxon>
        <taxon>Pseudomonadati</taxon>
        <taxon>Thermodesulfobacteriota</taxon>
        <taxon>Desulfuromonadia</taxon>
        <taxon>Geobacterales</taxon>
        <taxon>Geobacteraceae</taxon>
        <taxon>Geoanaerobacter</taxon>
    </lineage>
</organism>
<keyword evidence="1" id="KW-0597">Phosphoprotein</keyword>
<evidence type="ECO:0000256" key="1">
    <source>
        <dbReference type="PROSITE-ProRule" id="PRU00169"/>
    </source>
</evidence>
<dbReference type="GO" id="GO:0000160">
    <property type="term" value="P:phosphorelay signal transduction system"/>
    <property type="evidence" value="ECO:0007669"/>
    <property type="project" value="InterPro"/>
</dbReference>
<feature type="modified residue" description="4-aspartylphosphate" evidence="1">
    <location>
        <position position="65"/>
    </location>
</feature>
<protein>
    <submittedName>
        <fullName evidence="3">Response regulator</fullName>
    </submittedName>
</protein>
<evidence type="ECO:0000313" key="3">
    <source>
        <dbReference type="EMBL" id="MBT0662921.1"/>
    </source>
</evidence>
<gene>
    <name evidence="3" type="ORF">KI809_01305</name>
</gene>
<dbReference type="Gene3D" id="3.40.50.2300">
    <property type="match status" value="1"/>
</dbReference>
<feature type="domain" description="Response regulatory" evidence="2">
    <location>
        <begin position="5"/>
        <end position="132"/>
    </location>
</feature>